<gene>
    <name evidence="4" type="ORF">RF11_09892</name>
</gene>
<dbReference type="SUPFAM" id="SSF56574">
    <property type="entry name" value="Serpins"/>
    <property type="match status" value="1"/>
</dbReference>
<dbReference type="Proteomes" id="UP000031668">
    <property type="component" value="Unassembled WGS sequence"/>
</dbReference>
<dbReference type="PANTHER" id="PTHR11461:SF211">
    <property type="entry name" value="GH10112P-RELATED"/>
    <property type="match status" value="1"/>
</dbReference>
<dbReference type="GO" id="GO:0004867">
    <property type="term" value="F:serine-type endopeptidase inhibitor activity"/>
    <property type="evidence" value="ECO:0007669"/>
    <property type="project" value="InterPro"/>
</dbReference>
<dbReference type="EMBL" id="JWZT01004473">
    <property type="protein sequence ID" value="KII64058.1"/>
    <property type="molecule type" value="Genomic_DNA"/>
</dbReference>
<evidence type="ECO:0000313" key="5">
    <source>
        <dbReference type="Proteomes" id="UP000031668"/>
    </source>
</evidence>
<comment type="similarity">
    <text evidence="1 2">Belongs to the serpin family.</text>
</comment>
<dbReference type="AlphaFoldDB" id="A0A0C2J4S3"/>
<dbReference type="PANTHER" id="PTHR11461">
    <property type="entry name" value="SERINE PROTEASE INHIBITOR, SERPIN"/>
    <property type="match status" value="1"/>
</dbReference>
<dbReference type="InterPro" id="IPR042185">
    <property type="entry name" value="Serpin_sf_2"/>
</dbReference>
<proteinExistence type="inferred from homology"/>
<evidence type="ECO:0000256" key="1">
    <source>
        <dbReference type="ARBA" id="ARBA00009500"/>
    </source>
</evidence>
<dbReference type="GO" id="GO:0005615">
    <property type="term" value="C:extracellular space"/>
    <property type="evidence" value="ECO:0007669"/>
    <property type="project" value="InterPro"/>
</dbReference>
<evidence type="ECO:0000259" key="3">
    <source>
        <dbReference type="SMART" id="SM00093"/>
    </source>
</evidence>
<sequence>MAEKVNEFTFKLANFLIEEDGRLFAFSISGFIAYLTLSLVNKGLTGSTKDQLIDLLNCNFSNIEISNTRSRMENQCTDLLRMNQFSKIGSAKSAIFHSKPVMEIFSQIALEYYDTEMRSVDPTNNDLQQARINAWGNTLLEVPYTNIFVESYNEELSLLIMNEYFARFKWKIPFHPQATRRGFFKDIGMNEIAVNFLKKVEYLKYYNDTALGASIVFLSLEEYDTYGAIVLPYPDNNIQDLLRKIKSQKIYVWFHDSDAIRIELHLPEFELVNRISLKPFLEHNKLSSLFNKNGADLTNMIKNGAFINDYMHVSSIRLNDKGSYVTTATEDPRRSYTSSKTLKFIADKPFILYFYDKSNNLILYISVVTTPFNYYKK</sequence>
<name>A0A0C2J4S3_THEKT</name>
<dbReference type="InterPro" id="IPR023796">
    <property type="entry name" value="Serpin_dom"/>
</dbReference>
<dbReference type="Pfam" id="PF00079">
    <property type="entry name" value="Serpin"/>
    <property type="match status" value="1"/>
</dbReference>
<feature type="domain" description="Serpin" evidence="3">
    <location>
        <begin position="10"/>
        <end position="371"/>
    </location>
</feature>
<reference evidence="4 5" key="1">
    <citation type="journal article" date="2014" name="Genome Biol. Evol.">
        <title>The genome of the myxosporean Thelohanellus kitauei shows adaptations to nutrient acquisition within its fish host.</title>
        <authorList>
            <person name="Yang Y."/>
            <person name="Xiong J."/>
            <person name="Zhou Z."/>
            <person name="Huo F."/>
            <person name="Miao W."/>
            <person name="Ran C."/>
            <person name="Liu Y."/>
            <person name="Zhang J."/>
            <person name="Feng J."/>
            <person name="Wang M."/>
            <person name="Wang M."/>
            <person name="Wang L."/>
            <person name="Yao B."/>
        </authorList>
    </citation>
    <scope>NUCLEOTIDE SEQUENCE [LARGE SCALE GENOMIC DNA]</scope>
    <source>
        <strain evidence="4">Wuqing</strain>
    </source>
</reference>
<dbReference type="InterPro" id="IPR042178">
    <property type="entry name" value="Serpin_sf_1"/>
</dbReference>
<dbReference type="InterPro" id="IPR023795">
    <property type="entry name" value="Serpin_CS"/>
</dbReference>
<accession>A0A0C2J4S3</accession>
<dbReference type="Gene3D" id="2.30.39.10">
    <property type="entry name" value="Alpha-1-antitrypsin, domain 1"/>
    <property type="match status" value="1"/>
</dbReference>
<dbReference type="Gene3D" id="3.30.497.10">
    <property type="entry name" value="Antithrombin, subunit I, domain 2"/>
    <property type="match status" value="1"/>
</dbReference>
<dbReference type="OMA" id="ARINAWG"/>
<dbReference type="OrthoDB" id="678831at2759"/>
<comment type="caution">
    <text evidence="4">The sequence shown here is derived from an EMBL/GenBank/DDBJ whole genome shotgun (WGS) entry which is preliminary data.</text>
</comment>
<organism evidence="4 5">
    <name type="scientific">Thelohanellus kitauei</name>
    <name type="common">Myxosporean</name>
    <dbReference type="NCBI Taxonomy" id="669202"/>
    <lineage>
        <taxon>Eukaryota</taxon>
        <taxon>Metazoa</taxon>
        <taxon>Cnidaria</taxon>
        <taxon>Myxozoa</taxon>
        <taxon>Myxosporea</taxon>
        <taxon>Bivalvulida</taxon>
        <taxon>Platysporina</taxon>
        <taxon>Myxobolidae</taxon>
        <taxon>Thelohanellus</taxon>
    </lineage>
</organism>
<dbReference type="SMART" id="SM00093">
    <property type="entry name" value="SERPIN"/>
    <property type="match status" value="1"/>
</dbReference>
<dbReference type="PROSITE" id="PS00284">
    <property type="entry name" value="SERPIN"/>
    <property type="match status" value="1"/>
</dbReference>
<dbReference type="InterPro" id="IPR036186">
    <property type="entry name" value="Serpin_sf"/>
</dbReference>
<keyword evidence="5" id="KW-1185">Reference proteome</keyword>
<evidence type="ECO:0000313" key="4">
    <source>
        <dbReference type="EMBL" id="KII64058.1"/>
    </source>
</evidence>
<protein>
    <submittedName>
        <fullName evidence="4">Antithrombin-III</fullName>
    </submittedName>
</protein>
<evidence type="ECO:0000256" key="2">
    <source>
        <dbReference type="RuleBase" id="RU000411"/>
    </source>
</evidence>
<dbReference type="InterPro" id="IPR000215">
    <property type="entry name" value="Serpin_fam"/>
</dbReference>